<evidence type="ECO:0000256" key="1">
    <source>
        <dbReference type="SAM" id="MobiDB-lite"/>
    </source>
</evidence>
<dbReference type="Proteomes" id="UP000053424">
    <property type="component" value="Unassembled WGS sequence"/>
</dbReference>
<reference evidence="4" key="2">
    <citation type="submission" date="2015-01" db="EMBL/GenBank/DDBJ databases">
        <title>Evolutionary Origins and Diversification of the Mycorrhizal Mutualists.</title>
        <authorList>
            <consortium name="DOE Joint Genome Institute"/>
            <consortium name="Mycorrhizal Genomics Consortium"/>
            <person name="Kohler A."/>
            <person name="Kuo A."/>
            <person name="Nagy L.G."/>
            <person name="Floudas D."/>
            <person name="Copeland A."/>
            <person name="Barry K.W."/>
            <person name="Cichocki N."/>
            <person name="Veneault-Fourrey C."/>
            <person name="LaButti K."/>
            <person name="Lindquist E.A."/>
            <person name="Lipzen A."/>
            <person name="Lundell T."/>
            <person name="Morin E."/>
            <person name="Murat C."/>
            <person name="Riley R."/>
            <person name="Ohm R."/>
            <person name="Sun H."/>
            <person name="Tunlid A."/>
            <person name="Henrissat B."/>
            <person name="Grigoriev I.V."/>
            <person name="Hibbett D.S."/>
            <person name="Martin F."/>
        </authorList>
    </citation>
    <scope>NUCLEOTIDE SEQUENCE [LARGE SCALE GENOMIC DNA]</scope>
    <source>
        <strain evidence="4">h7</strain>
    </source>
</reference>
<dbReference type="EMBL" id="KN831789">
    <property type="protein sequence ID" value="KIM38638.1"/>
    <property type="molecule type" value="Genomic_DNA"/>
</dbReference>
<feature type="region of interest" description="Disordered" evidence="1">
    <location>
        <begin position="313"/>
        <end position="376"/>
    </location>
</feature>
<proteinExistence type="predicted"/>
<feature type="region of interest" description="Disordered" evidence="1">
    <location>
        <begin position="525"/>
        <end position="551"/>
    </location>
</feature>
<dbReference type="AlphaFoldDB" id="A0A0C2XLP3"/>
<dbReference type="OrthoDB" id="3172906at2759"/>
<gene>
    <name evidence="3" type="ORF">M413DRAFT_29889</name>
</gene>
<feature type="compositionally biased region" description="Pro residues" evidence="1">
    <location>
        <begin position="345"/>
        <end position="365"/>
    </location>
</feature>
<dbReference type="InterPro" id="IPR046522">
    <property type="entry name" value="DUF6699"/>
</dbReference>
<evidence type="ECO:0000259" key="2">
    <source>
        <dbReference type="Pfam" id="PF20415"/>
    </source>
</evidence>
<name>A0A0C2XLP3_HEBCY</name>
<evidence type="ECO:0000313" key="4">
    <source>
        <dbReference type="Proteomes" id="UP000053424"/>
    </source>
</evidence>
<reference evidence="3 4" key="1">
    <citation type="submission" date="2014-04" db="EMBL/GenBank/DDBJ databases">
        <authorList>
            <consortium name="DOE Joint Genome Institute"/>
            <person name="Kuo A."/>
            <person name="Gay G."/>
            <person name="Dore J."/>
            <person name="Kohler A."/>
            <person name="Nagy L.G."/>
            <person name="Floudas D."/>
            <person name="Copeland A."/>
            <person name="Barry K.W."/>
            <person name="Cichocki N."/>
            <person name="Veneault-Fourrey C."/>
            <person name="LaButti K."/>
            <person name="Lindquist E.A."/>
            <person name="Lipzen A."/>
            <person name="Lundell T."/>
            <person name="Morin E."/>
            <person name="Murat C."/>
            <person name="Sun H."/>
            <person name="Tunlid A."/>
            <person name="Henrissat B."/>
            <person name="Grigoriev I.V."/>
            <person name="Hibbett D.S."/>
            <person name="Martin F."/>
            <person name="Nordberg H.P."/>
            <person name="Cantor M.N."/>
            <person name="Hua S.X."/>
        </authorList>
    </citation>
    <scope>NUCLEOTIDE SEQUENCE [LARGE SCALE GENOMIC DNA]</scope>
    <source>
        <strain evidence="4">h7</strain>
    </source>
</reference>
<feature type="domain" description="DUF6699" evidence="2">
    <location>
        <begin position="119"/>
        <end position="201"/>
    </location>
</feature>
<organism evidence="3 4">
    <name type="scientific">Hebeloma cylindrosporum</name>
    <dbReference type="NCBI Taxonomy" id="76867"/>
    <lineage>
        <taxon>Eukaryota</taxon>
        <taxon>Fungi</taxon>
        <taxon>Dikarya</taxon>
        <taxon>Basidiomycota</taxon>
        <taxon>Agaricomycotina</taxon>
        <taxon>Agaricomycetes</taxon>
        <taxon>Agaricomycetidae</taxon>
        <taxon>Agaricales</taxon>
        <taxon>Agaricineae</taxon>
        <taxon>Hymenogastraceae</taxon>
        <taxon>Hebeloma</taxon>
    </lineage>
</organism>
<keyword evidence="4" id="KW-1185">Reference proteome</keyword>
<evidence type="ECO:0000313" key="3">
    <source>
        <dbReference type="EMBL" id="KIM38638.1"/>
    </source>
</evidence>
<protein>
    <recommendedName>
        <fullName evidence="2">DUF6699 domain-containing protein</fullName>
    </recommendedName>
</protein>
<accession>A0A0C2XLP3</accession>
<dbReference type="HOGENOM" id="CLU_397974_0_0_1"/>
<dbReference type="Pfam" id="PF20415">
    <property type="entry name" value="DUF6699"/>
    <property type="match status" value="1"/>
</dbReference>
<feature type="compositionally biased region" description="Low complexity" evidence="1">
    <location>
        <begin position="526"/>
        <end position="543"/>
    </location>
</feature>
<sequence>MSRAYTTTSRTTTATRILYPPIDGRDTVMGGPTTTEGISRSQIGREGFQLSTTTKSANEYNGEERRAYAASHPRRCPAQSTPLAPPPLLHTKCVPLPALADVPIYVNPLLSYNPSRFVLEYDLRLPPITAHLPPIARAHVGHLDWKEQPAMSPSTVGSMAIVVPGVERVVVVFPEGNGVVTVGDVLLAVYRALQESGIERNGELGAKCGSEGRKNWPASRQVDNSNTTAVREETGQEYWWAGIYPCHRERDRPHHPPDLPAPSGDESAIPCHHLLSTATILCPPSSVFSLQSSSFSLQSSAFRLQPTVDQPHVLPATTHPVIPSTSHYHANMPKSAKKRNTAQTQPPPPPPPLPSLSSAPPPPSPAATTVNDGPEPPAPTIVIDFAVFVRRATLLDLEKFLELAATTREGRNLKLLWDRAFLSGVKTGIEDASKAVDYEKRLAFATGYNQGLKAPASKQCTERLEEALELERASWIEQGHGDNCFKLPISPSTREFAVQSDPICLSPMTPSLTCEVAVQSDPIHFPSTASSSTQTSLTPPASSMSAATLPNLSSQPPLIELEQPKLQVCPEKLNWADDVATSPSSFIPSTAPRDLSCLRSESIHPFGALRQRDCRTRRQPRKHRNRTMYISSYPRSRSAHIPPISSFTIPRSPPYLSPSHFPPSPPLNWEDDPRLSALSRALRALGWNRGVL</sequence>